<evidence type="ECO:0008006" key="9">
    <source>
        <dbReference type="Google" id="ProtNLM"/>
    </source>
</evidence>
<protein>
    <recommendedName>
        <fullName evidence="9">Zinc metalloprotease</fullName>
    </recommendedName>
</protein>
<evidence type="ECO:0000256" key="4">
    <source>
        <dbReference type="ARBA" id="ARBA00023136"/>
    </source>
</evidence>
<evidence type="ECO:0000256" key="6">
    <source>
        <dbReference type="SAM" id="Phobius"/>
    </source>
</evidence>
<dbReference type="InterPro" id="IPR007343">
    <property type="entry name" value="Uncharacterised_pept_Zn_put"/>
</dbReference>
<dbReference type="Pfam" id="PF04228">
    <property type="entry name" value="Zn_peptidase"/>
    <property type="match status" value="1"/>
</dbReference>
<dbReference type="AlphaFoldDB" id="A0A0E9MTX3"/>
<comment type="subcellular location">
    <subcellularLocation>
        <location evidence="1">Membrane</location>
        <topology evidence="1">Single-pass membrane protein</topology>
    </subcellularLocation>
</comment>
<dbReference type="RefSeq" id="WP_046349345.1">
    <property type="nucleotide sequence ID" value="NZ_BBWU01000048.1"/>
</dbReference>
<keyword evidence="8" id="KW-1185">Reference proteome</keyword>
<feature type="region of interest" description="Disordered" evidence="5">
    <location>
        <begin position="1"/>
        <end position="20"/>
    </location>
</feature>
<feature type="compositionally biased region" description="Polar residues" evidence="5">
    <location>
        <begin position="9"/>
        <end position="18"/>
    </location>
</feature>
<dbReference type="Proteomes" id="UP000033202">
    <property type="component" value="Unassembled WGS sequence"/>
</dbReference>
<evidence type="ECO:0000256" key="1">
    <source>
        <dbReference type="ARBA" id="ARBA00004167"/>
    </source>
</evidence>
<comment type="caution">
    <text evidence="7">The sequence shown here is derived from an EMBL/GenBank/DDBJ whole genome shotgun (WGS) entry which is preliminary data.</text>
</comment>
<evidence type="ECO:0000256" key="5">
    <source>
        <dbReference type="SAM" id="MobiDB-lite"/>
    </source>
</evidence>
<name>A0A0E9MTX3_9SPHN</name>
<dbReference type="PANTHER" id="PTHR30168">
    <property type="entry name" value="PUTATIVE MEMBRANE PROTEIN YPFJ"/>
    <property type="match status" value="1"/>
</dbReference>
<evidence type="ECO:0000256" key="2">
    <source>
        <dbReference type="ARBA" id="ARBA00022692"/>
    </source>
</evidence>
<evidence type="ECO:0000256" key="3">
    <source>
        <dbReference type="ARBA" id="ARBA00022989"/>
    </source>
</evidence>
<reference evidence="7 8" key="1">
    <citation type="submission" date="2015-04" db="EMBL/GenBank/DDBJ databases">
        <title>Whole genome shotgun sequence of Sphingomonas changbaiensis NBRC 104936.</title>
        <authorList>
            <person name="Katano-Makiyama Y."/>
            <person name="Hosoyama A."/>
            <person name="Hashimoto M."/>
            <person name="Noguchi M."/>
            <person name="Tsuchikane K."/>
            <person name="Ohji S."/>
            <person name="Yamazoe A."/>
            <person name="Ichikawa N."/>
            <person name="Kimura A."/>
            <person name="Fujita N."/>
        </authorList>
    </citation>
    <scope>NUCLEOTIDE SEQUENCE [LARGE SCALE GENOMIC DNA]</scope>
    <source>
        <strain evidence="7 8">NBRC 104936</strain>
    </source>
</reference>
<gene>
    <name evidence="7" type="ORF">SCH01S_48_02470</name>
</gene>
<feature type="transmembrane region" description="Helical" evidence="6">
    <location>
        <begin position="46"/>
        <end position="65"/>
    </location>
</feature>
<proteinExistence type="predicted"/>
<accession>A0A0E9MTX3</accession>
<feature type="transmembrane region" description="Helical" evidence="6">
    <location>
        <begin position="20"/>
        <end position="39"/>
    </location>
</feature>
<dbReference type="OrthoDB" id="9774900at2"/>
<evidence type="ECO:0000313" key="8">
    <source>
        <dbReference type="Proteomes" id="UP000033202"/>
    </source>
</evidence>
<dbReference type="PANTHER" id="PTHR30168:SF0">
    <property type="entry name" value="INNER MEMBRANE PROTEIN"/>
    <property type="match status" value="1"/>
</dbReference>
<organism evidence="7 8">
    <name type="scientific">Sphingomonas changbaiensis NBRC 104936</name>
    <dbReference type="NCBI Taxonomy" id="1219043"/>
    <lineage>
        <taxon>Bacteria</taxon>
        <taxon>Pseudomonadati</taxon>
        <taxon>Pseudomonadota</taxon>
        <taxon>Alphaproteobacteria</taxon>
        <taxon>Sphingomonadales</taxon>
        <taxon>Sphingomonadaceae</taxon>
        <taxon>Sphingomonas</taxon>
    </lineage>
</organism>
<dbReference type="GO" id="GO:0016020">
    <property type="term" value="C:membrane"/>
    <property type="evidence" value="ECO:0007669"/>
    <property type="project" value="UniProtKB-SubCell"/>
</dbReference>
<dbReference type="EMBL" id="BBWU01000048">
    <property type="protein sequence ID" value="GAO40585.1"/>
    <property type="molecule type" value="Genomic_DNA"/>
</dbReference>
<keyword evidence="2 6" id="KW-0812">Transmembrane</keyword>
<keyword evidence="3 6" id="KW-1133">Transmembrane helix</keyword>
<dbReference type="STRING" id="1219043.SCH01S_48_02470"/>
<sequence length="296" mass="31116">MRLDDYRTSDNVGDQRGQSFGGGGFGGGGGGLGLILGLVGSRFGIGGVAVVLIGAWLLGLFGGGGGQQAVSPQQQAGGKTAAQICSVDAASRFSCQVLASTEDTWGRIFQQSGARYTPTTLIFYSGQGQSGCGAAQSAMGPFYCPTDKKVYLDTDFYRELSQRFGAAGDFAQAYVIAHEVGHHVQDLQGTLDQAHQQQARAGEAEGNAIQVRVELQADCYAGVWAAANKDRLEPGDVEEGMRAAHQIGDDVLQKAAQGRVVPETFTHGTAEQRMKWLRKGIETGDPAQCDTFSGAI</sequence>
<evidence type="ECO:0000313" key="7">
    <source>
        <dbReference type="EMBL" id="GAO40585.1"/>
    </source>
</evidence>
<keyword evidence="4 6" id="KW-0472">Membrane</keyword>